<dbReference type="PROSITE" id="PS50110">
    <property type="entry name" value="RESPONSE_REGULATORY"/>
    <property type="match status" value="2"/>
</dbReference>
<dbReference type="PANTHER" id="PTHR44591:SF3">
    <property type="entry name" value="RESPONSE REGULATORY DOMAIN-CONTAINING PROTEIN"/>
    <property type="match status" value="1"/>
</dbReference>
<accession>A0A7W9YE86</accession>
<dbReference type="Gene3D" id="3.40.50.2300">
    <property type="match status" value="2"/>
</dbReference>
<dbReference type="RefSeq" id="WP_373289524.1">
    <property type="nucleotide sequence ID" value="NZ_BMHW01000020.1"/>
</dbReference>
<dbReference type="SMART" id="SM00448">
    <property type="entry name" value="REC"/>
    <property type="match status" value="2"/>
</dbReference>
<keyword evidence="1 4" id="KW-0597">Phosphoprotein</keyword>
<sequence length="333" mass="35857">MSTNLGAIQGLGLSMVYGFVKQTGGHVKIYSEVGQGTTIRMYLPRSSGQEDVQVAIIDGPVEGGPETILVTEDDEGVRATVVEMLQELGYRVLKAPDASAALTILESGMPIDMLFTDVVMPGPLKSAELARKAKERLPSIAVLFTSAYTENSIVHGGRLDPGVQLLSKPYTREALARKIRHLLNNEKQVALSAEKSENIDPDPRDNTGDASSEQAASRRVLLVEDNALIRMSDADMLADLGYEVLEAESAEEGLQILEQAGVEILVTDLGLPVMSGEELAREVRRRWPHIGIVFATGMNEAPSLEDGPAAVLLRKPHGPDELKTALDAVLPLT</sequence>
<dbReference type="InterPro" id="IPR004358">
    <property type="entry name" value="Sig_transdc_His_kin-like_C"/>
</dbReference>
<evidence type="ECO:0000256" key="2">
    <source>
        <dbReference type="ARBA" id="ARBA00023015"/>
    </source>
</evidence>
<feature type="domain" description="Response regulatory" evidence="6">
    <location>
        <begin position="67"/>
        <end position="183"/>
    </location>
</feature>
<evidence type="ECO:0000313" key="7">
    <source>
        <dbReference type="EMBL" id="MBB6166313.1"/>
    </source>
</evidence>
<dbReference type="InterPro" id="IPR001789">
    <property type="entry name" value="Sig_transdc_resp-reg_receiver"/>
</dbReference>
<dbReference type="AlphaFoldDB" id="A0A7W9YE86"/>
<dbReference type="EMBL" id="JACHEG010000017">
    <property type="protein sequence ID" value="MBB6166313.1"/>
    <property type="molecule type" value="Genomic_DNA"/>
</dbReference>
<dbReference type="GO" id="GO:0016772">
    <property type="term" value="F:transferase activity, transferring phosphorus-containing groups"/>
    <property type="evidence" value="ECO:0007669"/>
    <property type="project" value="InterPro"/>
</dbReference>
<keyword evidence="8" id="KW-1185">Reference proteome</keyword>
<evidence type="ECO:0000313" key="8">
    <source>
        <dbReference type="Proteomes" id="UP000547879"/>
    </source>
</evidence>
<comment type="caution">
    <text evidence="7">The sequence shown here is derived from an EMBL/GenBank/DDBJ whole genome shotgun (WGS) entry which is preliminary data.</text>
</comment>
<dbReference type="SUPFAM" id="SSF52172">
    <property type="entry name" value="CheY-like"/>
    <property type="match status" value="2"/>
</dbReference>
<evidence type="ECO:0000256" key="4">
    <source>
        <dbReference type="PROSITE-ProRule" id="PRU00169"/>
    </source>
</evidence>
<reference evidence="7 8" key="1">
    <citation type="submission" date="2020-08" db="EMBL/GenBank/DDBJ databases">
        <title>Genomic Encyclopedia of Type Strains, Phase IV (KMG-IV): sequencing the most valuable type-strain genomes for metagenomic binning, comparative biology and taxonomic classification.</title>
        <authorList>
            <person name="Goeker M."/>
        </authorList>
    </citation>
    <scope>NUCLEOTIDE SEQUENCE [LARGE SCALE GENOMIC DNA]</scope>
    <source>
        <strain evidence="7 8">DSM 100734</strain>
    </source>
</reference>
<evidence type="ECO:0000256" key="3">
    <source>
        <dbReference type="ARBA" id="ARBA00023163"/>
    </source>
</evidence>
<dbReference type="InterPro" id="IPR050595">
    <property type="entry name" value="Bact_response_regulator"/>
</dbReference>
<feature type="modified residue" description="4-aspartylphosphate" evidence="4">
    <location>
        <position position="268"/>
    </location>
</feature>
<dbReference type="Pfam" id="PF00072">
    <property type="entry name" value="Response_reg"/>
    <property type="match status" value="2"/>
</dbReference>
<dbReference type="CDD" id="cd18161">
    <property type="entry name" value="REC_hyHK_blue-like"/>
    <property type="match status" value="1"/>
</dbReference>
<protein>
    <submittedName>
        <fullName evidence="7">CheY-like chemotaxis protein</fullName>
    </submittedName>
</protein>
<name>A0A7W9YE86_9HYPH</name>
<evidence type="ECO:0000256" key="5">
    <source>
        <dbReference type="SAM" id="MobiDB-lite"/>
    </source>
</evidence>
<evidence type="ECO:0000259" key="6">
    <source>
        <dbReference type="PROSITE" id="PS50110"/>
    </source>
</evidence>
<dbReference type="GO" id="GO:0000160">
    <property type="term" value="P:phosphorelay signal transduction system"/>
    <property type="evidence" value="ECO:0007669"/>
    <property type="project" value="InterPro"/>
</dbReference>
<feature type="modified residue" description="4-aspartylphosphate" evidence="4">
    <location>
        <position position="117"/>
    </location>
</feature>
<dbReference type="SUPFAM" id="SSF55874">
    <property type="entry name" value="ATPase domain of HSP90 chaperone/DNA topoisomerase II/histidine kinase"/>
    <property type="match status" value="1"/>
</dbReference>
<feature type="region of interest" description="Disordered" evidence="5">
    <location>
        <begin position="191"/>
        <end position="216"/>
    </location>
</feature>
<dbReference type="InterPro" id="IPR011006">
    <property type="entry name" value="CheY-like_superfamily"/>
</dbReference>
<organism evidence="7 8">
    <name type="scientific">Rhizobium wenxiniae</name>
    <dbReference type="NCBI Taxonomy" id="1737357"/>
    <lineage>
        <taxon>Bacteria</taxon>
        <taxon>Pseudomonadati</taxon>
        <taxon>Pseudomonadota</taxon>
        <taxon>Alphaproteobacteria</taxon>
        <taxon>Hyphomicrobiales</taxon>
        <taxon>Rhizobiaceae</taxon>
        <taxon>Rhizobium/Agrobacterium group</taxon>
        <taxon>Rhizobium</taxon>
    </lineage>
</organism>
<gene>
    <name evidence="7" type="ORF">HNQ72_006164</name>
</gene>
<dbReference type="PANTHER" id="PTHR44591">
    <property type="entry name" value="STRESS RESPONSE REGULATOR PROTEIN 1"/>
    <property type="match status" value="1"/>
</dbReference>
<evidence type="ECO:0000256" key="1">
    <source>
        <dbReference type="ARBA" id="ARBA00022553"/>
    </source>
</evidence>
<keyword evidence="3" id="KW-0804">Transcription</keyword>
<dbReference type="PRINTS" id="PR00344">
    <property type="entry name" value="BCTRLSENSOR"/>
</dbReference>
<dbReference type="Gene3D" id="3.30.565.10">
    <property type="entry name" value="Histidine kinase-like ATPase, C-terminal domain"/>
    <property type="match status" value="1"/>
</dbReference>
<feature type="domain" description="Response regulatory" evidence="6">
    <location>
        <begin position="219"/>
        <end position="330"/>
    </location>
</feature>
<proteinExistence type="predicted"/>
<keyword evidence="2" id="KW-0805">Transcription regulation</keyword>
<feature type="compositionally biased region" description="Basic and acidic residues" evidence="5">
    <location>
        <begin position="194"/>
        <end position="207"/>
    </location>
</feature>
<dbReference type="Proteomes" id="UP000547879">
    <property type="component" value="Unassembled WGS sequence"/>
</dbReference>
<dbReference type="InterPro" id="IPR036890">
    <property type="entry name" value="HATPase_C_sf"/>
</dbReference>